<dbReference type="InterPro" id="IPR018062">
    <property type="entry name" value="HTH_AraC-typ_CS"/>
</dbReference>
<dbReference type="AlphaFoldDB" id="A0A2R4WJP3"/>
<organism evidence="5 6">
    <name type="scientific">Methylobacterium currus</name>
    <dbReference type="NCBI Taxonomy" id="2051553"/>
    <lineage>
        <taxon>Bacteria</taxon>
        <taxon>Pseudomonadati</taxon>
        <taxon>Pseudomonadota</taxon>
        <taxon>Alphaproteobacteria</taxon>
        <taxon>Hyphomicrobiales</taxon>
        <taxon>Methylobacteriaceae</taxon>
        <taxon>Methylobacterium</taxon>
    </lineage>
</organism>
<dbReference type="Pfam" id="PF12833">
    <property type="entry name" value="HTH_18"/>
    <property type="match status" value="1"/>
</dbReference>
<dbReference type="GO" id="GO:0003700">
    <property type="term" value="F:DNA-binding transcription factor activity"/>
    <property type="evidence" value="ECO:0007669"/>
    <property type="project" value="InterPro"/>
</dbReference>
<name>A0A2R4WJP3_9HYPH</name>
<evidence type="ECO:0000259" key="4">
    <source>
        <dbReference type="PROSITE" id="PS01124"/>
    </source>
</evidence>
<protein>
    <submittedName>
        <fullName evidence="5">AraC family transcriptional regulator</fullName>
    </submittedName>
</protein>
<dbReference type="SUPFAM" id="SSF46689">
    <property type="entry name" value="Homeodomain-like"/>
    <property type="match status" value="1"/>
</dbReference>
<accession>A0A2R4WJP3</accession>
<evidence type="ECO:0000256" key="3">
    <source>
        <dbReference type="ARBA" id="ARBA00023163"/>
    </source>
</evidence>
<keyword evidence="6" id="KW-1185">Reference proteome</keyword>
<gene>
    <name evidence="5" type="ORF">DA075_13130</name>
</gene>
<dbReference type="OrthoDB" id="8004517at2"/>
<dbReference type="PRINTS" id="PR00032">
    <property type="entry name" value="HTHARAC"/>
</dbReference>
<evidence type="ECO:0000256" key="1">
    <source>
        <dbReference type="ARBA" id="ARBA00023015"/>
    </source>
</evidence>
<keyword evidence="1" id="KW-0805">Transcription regulation</keyword>
<dbReference type="InterPro" id="IPR020449">
    <property type="entry name" value="Tscrpt_reg_AraC-type_HTH"/>
</dbReference>
<evidence type="ECO:0000313" key="6">
    <source>
        <dbReference type="Proteomes" id="UP000244755"/>
    </source>
</evidence>
<proteinExistence type="predicted"/>
<dbReference type="InterPro" id="IPR050204">
    <property type="entry name" value="AraC_XylS_family_regulators"/>
</dbReference>
<dbReference type="Proteomes" id="UP000244755">
    <property type="component" value="Chromosome 1"/>
</dbReference>
<sequence length="331" mass="36736">MLPHLHYLTNHLPPAEAGKVWREVISPLFEPRPSQLSRQIPVGSTTSVMIGDIMLARATFNAQGFVRDAQRIRATPDHIMFHLYKTGGFNGLITGEQTTIWGGQVAVIDLAVGVDTQAAASDTTALIVPRKLLGQKALDRLKPRLEPPQNRLLAAYIASLRERSMRLSAGEVDATVAEASALLGHILDPNSQARPVEAACARTSLLTLAEEVVRANLASPDLSPDWLACELQISRATLYRMFTPHGGIMRYVQERRLLAVQAALSDPLERRRLARLGADLGFNSEEHFSRSFRSRFGVTASEYRRQQRALAIDEQVASPDTIREWWNAMEE</sequence>
<dbReference type="KEGG" id="mee:DA075_13130"/>
<dbReference type="SMART" id="SM00342">
    <property type="entry name" value="HTH_ARAC"/>
    <property type="match status" value="1"/>
</dbReference>
<evidence type="ECO:0000313" key="5">
    <source>
        <dbReference type="EMBL" id="AWB21746.1"/>
    </source>
</evidence>
<dbReference type="PROSITE" id="PS00041">
    <property type="entry name" value="HTH_ARAC_FAMILY_1"/>
    <property type="match status" value="1"/>
</dbReference>
<dbReference type="PROSITE" id="PS01124">
    <property type="entry name" value="HTH_ARAC_FAMILY_2"/>
    <property type="match status" value="1"/>
</dbReference>
<dbReference type="InterPro" id="IPR018060">
    <property type="entry name" value="HTH_AraC"/>
</dbReference>
<keyword evidence="2" id="KW-0238">DNA-binding</keyword>
<dbReference type="PANTHER" id="PTHR46796">
    <property type="entry name" value="HTH-TYPE TRANSCRIPTIONAL ACTIVATOR RHAS-RELATED"/>
    <property type="match status" value="1"/>
</dbReference>
<dbReference type="GO" id="GO:0043565">
    <property type="term" value="F:sequence-specific DNA binding"/>
    <property type="evidence" value="ECO:0007669"/>
    <property type="project" value="InterPro"/>
</dbReference>
<dbReference type="EMBL" id="CP028843">
    <property type="protein sequence ID" value="AWB21746.1"/>
    <property type="molecule type" value="Genomic_DNA"/>
</dbReference>
<dbReference type="PANTHER" id="PTHR46796:SF6">
    <property type="entry name" value="ARAC SUBFAMILY"/>
    <property type="match status" value="1"/>
</dbReference>
<keyword evidence="3" id="KW-0804">Transcription</keyword>
<feature type="domain" description="HTH araC/xylS-type" evidence="4">
    <location>
        <begin position="207"/>
        <end position="306"/>
    </location>
</feature>
<evidence type="ECO:0000256" key="2">
    <source>
        <dbReference type="ARBA" id="ARBA00023125"/>
    </source>
</evidence>
<dbReference type="InterPro" id="IPR009057">
    <property type="entry name" value="Homeodomain-like_sf"/>
</dbReference>
<reference evidence="5 6" key="1">
    <citation type="submission" date="2018-04" db="EMBL/GenBank/DDBJ databases">
        <title>Methylobacterium sp. PR1016A genome.</title>
        <authorList>
            <person name="Park W."/>
        </authorList>
    </citation>
    <scope>NUCLEOTIDE SEQUENCE [LARGE SCALE GENOMIC DNA]</scope>
    <source>
        <strain evidence="5 6">PR1016A</strain>
    </source>
</reference>
<dbReference type="Gene3D" id="1.10.10.60">
    <property type="entry name" value="Homeodomain-like"/>
    <property type="match status" value="1"/>
</dbReference>